<dbReference type="Proteomes" id="UP000054248">
    <property type="component" value="Unassembled WGS sequence"/>
</dbReference>
<feature type="compositionally biased region" description="Pro residues" evidence="1">
    <location>
        <begin position="157"/>
        <end position="173"/>
    </location>
</feature>
<proteinExistence type="predicted"/>
<feature type="compositionally biased region" description="Low complexity" evidence="1">
    <location>
        <begin position="349"/>
        <end position="358"/>
    </location>
</feature>
<feature type="compositionally biased region" description="Low complexity" evidence="1">
    <location>
        <begin position="228"/>
        <end position="240"/>
    </location>
</feature>
<gene>
    <name evidence="2" type="ORF">M407DRAFT_139091</name>
</gene>
<feature type="region of interest" description="Disordered" evidence="1">
    <location>
        <begin position="335"/>
        <end position="408"/>
    </location>
</feature>
<reference evidence="3" key="2">
    <citation type="submission" date="2015-01" db="EMBL/GenBank/DDBJ databases">
        <title>Evolutionary Origins and Diversification of the Mycorrhizal Mutualists.</title>
        <authorList>
            <consortium name="DOE Joint Genome Institute"/>
            <consortium name="Mycorrhizal Genomics Consortium"/>
            <person name="Kohler A."/>
            <person name="Kuo A."/>
            <person name="Nagy L.G."/>
            <person name="Floudas D."/>
            <person name="Copeland A."/>
            <person name="Barry K.W."/>
            <person name="Cichocki N."/>
            <person name="Veneault-Fourrey C."/>
            <person name="LaButti K."/>
            <person name="Lindquist E.A."/>
            <person name="Lipzen A."/>
            <person name="Lundell T."/>
            <person name="Morin E."/>
            <person name="Murat C."/>
            <person name="Riley R."/>
            <person name="Ohm R."/>
            <person name="Sun H."/>
            <person name="Tunlid A."/>
            <person name="Henrissat B."/>
            <person name="Grigoriev I.V."/>
            <person name="Hibbett D.S."/>
            <person name="Martin F."/>
        </authorList>
    </citation>
    <scope>NUCLEOTIDE SEQUENCE [LARGE SCALE GENOMIC DNA]</scope>
    <source>
        <strain evidence="3">MUT 4182</strain>
    </source>
</reference>
<feature type="region of interest" description="Disordered" evidence="1">
    <location>
        <begin position="1"/>
        <end position="42"/>
    </location>
</feature>
<accession>A0A0C3QSX9</accession>
<dbReference type="HOGENOM" id="CLU_617050_0_0_1"/>
<sequence>MENAPAPAWPNVDATRDGSYHPRGRSPAPGQKNNEVLAKPSKLVPKDSFRIAIQARDGYDDPTRNLQFPGARAIESASSSSESLHRSTPPTAQDDFDIQQPIPDPKPVNDLQSPNSPTFVTPTFDAEALLRSLSPTPGSRQSPLPRVNSQEPLSPDIIPPNPRSPSPLPPLPPLDAVDEETSSPDSADGQADSPSRPQRIVRFKSRVRISSGRAHHHYPNDYANPTLSRSSSVSDSSSISAPLRSAPESLLVFPTHTNSLDQTFSAEDFNAWLNENGGMGGKKAWHLGADGDDGASSDADDPDERSALLAHRRRRGPPPQQQYMAPHYGVPPMNRYHGPPNLGVKTNMGPPRGLRTPPTGSPLSPPRRRRGGYGSLTASPASETRRMLRSPGGNRRRRRGELAQETSGSWGWLSPMQWWAGLKFILCCGAATQEDPTDQQSASA</sequence>
<evidence type="ECO:0000313" key="2">
    <source>
        <dbReference type="EMBL" id="KIO31194.1"/>
    </source>
</evidence>
<feature type="compositionally biased region" description="Basic residues" evidence="1">
    <location>
        <begin position="199"/>
        <end position="217"/>
    </location>
</feature>
<evidence type="ECO:0000256" key="1">
    <source>
        <dbReference type="SAM" id="MobiDB-lite"/>
    </source>
</evidence>
<feature type="region of interest" description="Disordered" evidence="1">
    <location>
        <begin position="55"/>
        <end position="242"/>
    </location>
</feature>
<keyword evidence="3" id="KW-1185">Reference proteome</keyword>
<feature type="compositionally biased region" description="Polar residues" evidence="1">
    <location>
        <begin position="110"/>
        <end position="121"/>
    </location>
</feature>
<evidence type="ECO:0000313" key="3">
    <source>
        <dbReference type="Proteomes" id="UP000054248"/>
    </source>
</evidence>
<dbReference type="OrthoDB" id="3218785at2759"/>
<name>A0A0C3QSX9_9AGAM</name>
<dbReference type="AlphaFoldDB" id="A0A0C3QSX9"/>
<protein>
    <submittedName>
        <fullName evidence="2">Uncharacterized protein</fullName>
    </submittedName>
</protein>
<organism evidence="2 3">
    <name type="scientific">Tulasnella calospora MUT 4182</name>
    <dbReference type="NCBI Taxonomy" id="1051891"/>
    <lineage>
        <taxon>Eukaryota</taxon>
        <taxon>Fungi</taxon>
        <taxon>Dikarya</taxon>
        <taxon>Basidiomycota</taxon>
        <taxon>Agaricomycotina</taxon>
        <taxon>Agaricomycetes</taxon>
        <taxon>Cantharellales</taxon>
        <taxon>Tulasnellaceae</taxon>
        <taxon>Tulasnella</taxon>
    </lineage>
</organism>
<feature type="compositionally biased region" description="Polar residues" evidence="1">
    <location>
        <begin position="133"/>
        <end position="152"/>
    </location>
</feature>
<dbReference type="EMBL" id="KN822965">
    <property type="protein sequence ID" value="KIO31194.1"/>
    <property type="molecule type" value="Genomic_DNA"/>
</dbReference>
<reference evidence="2 3" key="1">
    <citation type="submission" date="2014-04" db="EMBL/GenBank/DDBJ databases">
        <authorList>
            <consortium name="DOE Joint Genome Institute"/>
            <person name="Kuo A."/>
            <person name="Girlanda M."/>
            <person name="Perotto S."/>
            <person name="Kohler A."/>
            <person name="Nagy L.G."/>
            <person name="Floudas D."/>
            <person name="Copeland A."/>
            <person name="Barry K.W."/>
            <person name="Cichocki N."/>
            <person name="Veneault-Fourrey C."/>
            <person name="LaButti K."/>
            <person name="Lindquist E.A."/>
            <person name="Lipzen A."/>
            <person name="Lundell T."/>
            <person name="Morin E."/>
            <person name="Murat C."/>
            <person name="Sun H."/>
            <person name="Tunlid A."/>
            <person name="Henrissat B."/>
            <person name="Grigoriev I.V."/>
            <person name="Hibbett D.S."/>
            <person name="Martin F."/>
            <person name="Nordberg H.P."/>
            <person name="Cantor M.N."/>
            <person name="Hua S.X."/>
        </authorList>
    </citation>
    <scope>NUCLEOTIDE SEQUENCE [LARGE SCALE GENOMIC DNA]</scope>
    <source>
        <strain evidence="2 3">MUT 4182</strain>
    </source>
</reference>